<dbReference type="Proteomes" id="UP000193484">
    <property type="component" value="Unassembled WGS sequence"/>
</dbReference>
<dbReference type="AlphaFoldDB" id="A0A1X1RL44"/>
<evidence type="ECO:0000313" key="3">
    <source>
        <dbReference type="Proteomes" id="UP000193484"/>
    </source>
</evidence>
<dbReference type="OrthoDB" id="9843974at2"/>
<dbReference type="EMBL" id="LQOJ01000014">
    <property type="protein sequence ID" value="ORV08565.1"/>
    <property type="molecule type" value="Genomic_DNA"/>
</dbReference>
<evidence type="ECO:0000256" key="1">
    <source>
        <dbReference type="SAM" id="MobiDB-lite"/>
    </source>
</evidence>
<dbReference type="RefSeq" id="WP_085092629.1">
    <property type="nucleotide sequence ID" value="NZ_JACKRW010000132.1"/>
</dbReference>
<keyword evidence="3" id="KW-1185">Reference proteome</keyword>
<comment type="caution">
    <text evidence="2">The sequence shown here is derived from an EMBL/GenBank/DDBJ whole genome shotgun (WGS) entry which is preliminary data.</text>
</comment>
<name>A0A1X1RL44_MYCFA</name>
<organism evidence="2 3">
    <name type="scientific">Mycolicibacterium fallax</name>
    <name type="common">Mycobacterium fallax</name>
    <dbReference type="NCBI Taxonomy" id="1793"/>
    <lineage>
        <taxon>Bacteria</taxon>
        <taxon>Bacillati</taxon>
        <taxon>Actinomycetota</taxon>
        <taxon>Actinomycetes</taxon>
        <taxon>Mycobacteriales</taxon>
        <taxon>Mycobacteriaceae</taxon>
        <taxon>Mycolicibacterium</taxon>
    </lineage>
</organism>
<feature type="region of interest" description="Disordered" evidence="1">
    <location>
        <begin position="153"/>
        <end position="187"/>
    </location>
</feature>
<reference evidence="2 3" key="1">
    <citation type="submission" date="2016-01" db="EMBL/GenBank/DDBJ databases">
        <title>The new phylogeny of the genus Mycobacterium.</title>
        <authorList>
            <person name="Tarcisio F."/>
            <person name="Conor M."/>
            <person name="Antonella G."/>
            <person name="Elisabetta G."/>
            <person name="Giulia F.S."/>
            <person name="Sara T."/>
            <person name="Anna F."/>
            <person name="Clotilde B."/>
            <person name="Roberto B."/>
            <person name="Veronica D.S."/>
            <person name="Fabio R."/>
            <person name="Monica P."/>
            <person name="Olivier J."/>
            <person name="Enrico T."/>
            <person name="Nicola S."/>
        </authorList>
    </citation>
    <scope>NUCLEOTIDE SEQUENCE [LARGE SCALE GENOMIC DNA]</scope>
    <source>
        <strain evidence="2 3">DSM 44179</strain>
    </source>
</reference>
<gene>
    <name evidence="2" type="ORF">AWC04_01905</name>
</gene>
<proteinExistence type="predicted"/>
<accession>A0A1X1RL44</accession>
<sequence length="187" mass="20385">MVDTPARSVVEPELPRSLGEYISVWCADLLKGLTPAQRESIVAAAAFSYEGGPWPRRLRIQRLAEEAAGLITADSVLGELTAMYGHGVEGMLAAIDDPEFPSSREDLIAQLSRHPGTDELIPKVTTAHHDGVLSDMEFQQICRAALAAPLLPEPIPAPPEFPDLPQDYPESFEEFRQRDPPYGADPG</sequence>
<evidence type="ECO:0000313" key="2">
    <source>
        <dbReference type="EMBL" id="ORV08565.1"/>
    </source>
</evidence>
<protein>
    <submittedName>
        <fullName evidence="2">Uncharacterized protein</fullName>
    </submittedName>
</protein>
<feature type="compositionally biased region" description="Pro residues" evidence="1">
    <location>
        <begin position="153"/>
        <end position="162"/>
    </location>
</feature>